<dbReference type="InterPro" id="IPR027417">
    <property type="entry name" value="P-loop_NTPase"/>
</dbReference>
<dbReference type="EMBL" id="BLKX01000003">
    <property type="protein sequence ID" value="GFG83247.1"/>
    <property type="molecule type" value="Genomic_DNA"/>
</dbReference>
<sequence length="641" mass="71193">MSAVAVLATIGCAATLATSLGTVIKHHAPPRPTLKYVLPAALATLLLTPVLLKELPLLGAGAACIPGYLSYRRARRYALVIYPRRKTAQLLENRLRPVLGDPWSGRAMRLDYDHPDSAKPSEIIKVEIAVPRSVLPTKIAERCKEIVAETLTGPAKKKWKTTLGETTITFRPKQQSQDPPALKYLKSVLQEQRALGPDAKIQIDEWDDAGQIVAFTARSSKARAYDVATPGRQMSIERQVRTRIPIADGSWVVTWDVAGLPTMTVRRSAFRAIIHKPPPKRFIDSREAAAAQYPNAVFELGVHPDGRICTRAPIKEPNALTTGSTGKGKTTYLHNEIIDAAACGFIIIIVDGKFSDSYVGFRDWPGVQIVANDMYTAVRTIFYVAEMLSRRQDGGRSGEFPVDNNTPVLFIVDEYADLVTRMQTEVWDIYKGKDKDLPNTCPAITILERLPQMIRQFRIHMETGTQKPDSKRISQNIVFNSDKKSQWGDMSGAQSQAYWGDYNTGPSAPPIAGRGIIKTIDGKPEAIQGYYVPDPAKATTREQLEILAKLIPPTNLHRRIVFEIPDPETASWEDVVTSRWHFAEDRPDLDPLSPHYNPPAFLKYNTFGELNPATLDVDNNPDTHHAQVADPRLTLIADLDD</sequence>
<accession>A0ABQ1CGC3</accession>
<evidence type="ECO:0000313" key="2">
    <source>
        <dbReference type="Proteomes" id="UP000465240"/>
    </source>
</evidence>
<gene>
    <name evidence="1" type="ORF">MPRG_65230</name>
</gene>
<evidence type="ECO:0000313" key="1">
    <source>
        <dbReference type="EMBL" id="GFG83247.1"/>
    </source>
</evidence>
<comment type="caution">
    <text evidence="1">The sequence shown here is derived from an EMBL/GenBank/DDBJ whole genome shotgun (WGS) entry which is preliminary data.</text>
</comment>
<proteinExistence type="predicted"/>
<dbReference type="RefSeq" id="WP_120795160.1">
    <property type="nucleotide sequence ID" value="NZ_BLKX01000003.1"/>
</dbReference>
<dbReference type="Gene3D" id="3.40.50.300">
    <property type="entry name" value="P-loop containing nucleotide triphosphate hydrolases"/>
    <property type="match status" value="1"/>
</dbReference>
<protein>
    <recommendedName>
        <fullName evidence="3">Cell division protein FtsK</fullName>
    </recommendedName>
</protein>
<reference evidence="1 2" key="1">
    <citation type="journal article" date="2019" name="Emerg. Microbes Infect.">
        <title>Comprehensive subspecies identification of 175 nontuberculous mycobacteria species based on 7547 genomic profiles.</title>
        <authorList>
            <person name="Matsumoto Y."/>
            <person name="Kinjo T."/>
            <person name="Motooka D."/>
            <person name="Nabeya D."/>
            <person name="Jung N."/>
            <person name="Uechi K."/>
            <person name="Horii T."/>
            <person name="Iida T."/>
            <person name="Fujita J."/>
            <person name="Nakamura S."/>
        </authorList>
    </citation>
    <scope>NUCLEOTIDE SEQUENCE [LARGE SCALE GENOMIC DNA]</scope>
    <source>
        <strain evidence="1 2">JCM 18565</strain>
    </source>
</reference>
<dbReference type="CDD" id="cd01127">
    <property type="entry name" value="TrwB_TraG_TraD_VirD4"/>
    <property type="match status" value="1"/>
</dbReference>
<evidence type="ECO:0008006" key="3">
    <source>
        <dbReference type="Google" id="ProtNLM"/>
    </source>
</evidence>
<dbReference type="SUPFAM" id="SSF52540">
    <property type="entry name" value="P-loop containing nucleoside triphosphate hydrolases"/>
    <property type="match status" value="1"/>
</dbReference>
<keyword evidence="2" id="KW-1185">Reference proteome</keyword>
<name>A0ABQ1CGC3_9MYCO</name>
<organism evidence="1 2">
    <name type="scientific">Mycobacterium paragordonae</name>
    <dbReference type="NCBI Taxonomy" id="1389713"/>
    <lineage>
        <taxon>Bacteria</taxon>
        <taxon>Bacillati</taxon>
        <taxon>Actinomycetota</taxon>
        <taxon>Actinomycetes</taxon>
        <taxon>Mycobacteriales</taxon>
        <taxon>Mycobacteriaceae</taxon>
        <taxon>Mycobacterium</taxon>
    </lineage>
</organism>
<dbReference type="Proteomes" id="UP000465240">
    <property type="component" value="Unassembled WGS sequence"/>
</dbReference>